<organism evidence="4 6">
    <name type="scientific">Pseudodesulfovibrio indicus</name>
    <dbReference type="NCBI Taxonomy" id="1716143"/>
    <lineage>
        <taxon>Bacteria</taxon>
        <taxon>Pseudomonadati</taxon>
        <taxon>Thermodesulfobacteriota</taxon>
        <taxon>Desulfovibrionia</taxon>
        <taxon>Desulfovibrionales</taxon>
        <taxon>Desulfovibrionaceae</taxon>
    </lineage>
</organism>
<dbReference type="GO" id="GO:0016787">
    <property type="term" value="F:hydrolase activity"/>
    <property type="evidence" value="ECO:0007669"/>
    <property type="project" value="InterPro"/>
</dbReference>
<dbReference type="InterPro" id="IPR029052">
    <property type="entry name" value="Metallo-depent_PP-like"/>
</dbReference>
<keyword evidence="1" id="KW-0472">Membrane</keyword>
<dbReference type="OrthoDB" id="9780884at2"/>
<keyword evidence="1" id="KW-1133">Transmembrane helix</keyword>
<dbReference type="SUPFAM" id="SSF56300">
    <property type="entry name" value="Metallo-dependent phosphatases"/>
    <property type="match status" value="1"/>
</dbReference>
<sequence length="365" mass="39239">MFGTILLSVTALMAAYVFWRMGSVPWLGSLHWSARTGLGLFAWLVVAGGRTLGRSNAGFWAFGLETAGMALLVILFLSFLLLLAVDLITAWGWLLPNIAPLLRGLALTTALLLSGLALVQGLRAPVVTGYEVVMEGLPPELDGTVVAGMSDLHLGRQLDPDWLEARVAQVAALEPDMIVLLGDILEGRSDGLDQFLPAMRKLRAPLGTYAVLGNHDNHGRTEANQELLVRGGCTVLINRAESPTPGLVVAGIEDLTTHARRGKANNPLAEALAHRPDGATILLSHTPLRLPEAASYGVGLMLSGHTHGGQVWPFGLLLRLRYPLIEGEEKFGPMTAIVCRGTGLWGPRMRLWSPGEILKITLRSK</sequence>
<evidence type="ECO:0000313" key="6">
    <source>
        <dbReference type="Proteomes" id="UP000295506"/>
    </source>
</evidence>
<dbReference type="PANTHER" id="PTHR31302:SF0">
    <property type="entry name" value="TRANSMEMBRANE PROTEIN WITH METALLOPHOSPHOESTERASE DOMAIN"/>
    <property type="match status" value="1"/>
</dbReference>
<accession>A0A126QN38</accession>
<dbReference type="AlphaFoldDB" id="A0A126QN38"/>
<dbReference type="Gene3D" id="3.60.21.10">
    <property type="match status" value="1"/>
</dbReference>
<dbReference type="Proteomes" id="UP000055611">
    <property type="component" value="Chromosome"/>
</dbReference>
<dbReference type="Pfam" id="PF00149">
    <property type="entry name" value="Metallophos"/>
    <property type="match status" value="1"/>
</dbReference>
<dbReference type="EMBL" id="CP014206">
    <property type="protein sequence ID" value="AMK11304.1"/>
    <property type="molecule type" value="Genomic_DNA"/>
</dbReference>
<dbReference type="InterPro" id="IPR051158">
    <property type="entry name" value="Metallophosphoesterase_sf"/>
</dbReference>
<evidence type="ECO:0000313" key="4">
    <source>
        <dbReference type="EMBL" id="TDT85547.1"/>
    </source>
</evidence>
<reference evidence="4 6" key="2">
    <citation type="submission" date="2019-03" db="EMBL/GenBank/DDBJ databases">
        <title>Genomic Encyclopedia of Type Strains, Phase IV (KMG-IV): sequencing the most valuable type-strain genomes for metagenomic binning, comparative biology and taxonomic classification.</title>
        <authorList>
            <person name="Goeker M."/>
        </authorList>
    </citation>
    <scope>NUCLEOTIDE SEQUENCE [LARGE SCALE GENOMIC DNA]</scope>
    <source>
        <strain evidence="4 6">DSM 101483</strain>
    </source>
</reference>
<dbReference type="InterPro" id="IPR004843">
    <property type="entry name" value="Calcineurin-like_PHP"/>
</dbReference>
<reference evidence="3 5" key="1">
    <citation type="journal article" date="2016" name="Front. Microbiol.">
        <title>Genome Sequence of the Piezophilic, Mesophilic Sulfate-Reducing Bacterium Desulfovibrio indicus J2T.</title>
        <authorList>
            <person name="Cao J."/>
            <person name="Maignien L."/>
            <person name="Shao Z."/>
            <person name="Alain K."/>
            <person name="Jebbar M."/>
        </authorList>
    </citation>
    <scope>NUCLEOTIDE SEQUENCE [LARGE SCALE GENOMIC DNA]</scope>
    <source>
        <strain evidence="3 5">J2</strain>
    </source>
</reference>
<dbReference type="KEGG" id="dej:AWY79_09335"/>
<name>A0A126QN38_9BACT</name>
<keyword evidence="1" id="KW-0812">Transmembrane</keyword>
<evidence type="ECO:0000259" key="2">
    <source>
        <dbReference type="Pfam" id="PF00149"/>
    </source>
</evidence>
<evidence type="ECO:0000256" key="1">
    <source>
        <dbReference type="SAM" id="Phobius"/>
    </source>
</evidence>
<proteinExistence type="predicted"/>
<evidence type="ECO:0000313" key="5">
    <source>
        <dbReference type="Proteomes" id="UP000055611"/>
    </source>
</evidence>
<keyword evidence="5" id="KW-1185">Reference proteome</keyword>
<feature type="transmembrane region" description="Helical" evidence="1">
    <location>
        <begin position="70"/>
        <end position="94"/>
    </location>
</feature>
<protein>
    <submittedName>
        <fullName evidence="3">Metallophosphoesterase</fullName>
    </submittedName>
</protein>
<dbReference type="EMBL" id="SOBK01000015">
    <property type="protein sequence ID" value="TDT85547.1"/>
    <property type="molecule type" value="Genomic_DNA"/>
</dbReference>
<dbReference type="PANTHER" id="PTHR31302">
    <property type="entry name" value="TRANSMEMBRANE PROTEIN WITH METALLOPHOSPHOESTERASE DOMAIN-RELATED"/>
    <property type="match status" value="1"/>
</dbReference>
<dbReference type="RefSeq" id="WP_066802802.1">
    <property type="nucleotide sequence ID" value="NZ_CP014206.1"/>
</dbReference>
<evidence type="ECO:0000313" key="3">
    <source>
        <dbReference type="EMBL" id="AMK11304.1"/>
    </source>
</evidence>
<gene>
    <name evidence="3" type="ORF">AWY79_09335</name>
    <name evidence="4" type="ORF">EDC59_11524</name>
</gene>
<dbReference type="Proteomes" id="UP000295506">
    <property type="component" value="Unassembled WGS sequence"/>
</dbReference>
<feature type="domain" description="Calcineurin-like phosphoesterase" evidence="2">
    <location>
        <begin position="146"/>
        <end position="308"/>
    </location>
</feature>